<dbReference type="STRING" id="675864.SAMN04489747_0616"/>
<name>A0A1G6TH34_9ACTN</name>
<evidence type="ECO:0000313" key="2">
    <source>
        <dbReference type="EMBL" id="SDD28351.1"/>
    </source>
</evidence>
<accession>A0A1G6TH34</accession>
<keyword evidence="3" id="KW-1185">Reference proteome</keyword>
<dbReference type="AlphaFoldDB" id="A0A1G6TH34"/>
<protein>
    <recommendedName>
        <fullName evidence="4">DUF1203 domain-containing protein</fullName>
    </recommendedName>
</protein>
<dbReference type="InterPro" id="IPR009593">
    <property type="entry name" value="DUF1203"/>
</dbReference>
<feature type="region of interest" description="Disordered" evidence="1">
    <location>
        <begin position="35"/>
        <end position="62"/>
    </location>
</feature>
<dbReference type="Pfam" id="PF06718">
    <property type="entry name" value="DUF1203"/>
    <property type="match status" value="1"/>
</dbReference>
<dbReference type="Proteomes" id="UP000198546">
    <property type="component" value="Chromosome i"/>
</dbReference>
<evidence type="ECO:0000313" key="3">
    <source>
        <dbReference type="Proteomes" id="UP000198546"/>
    </source>
</evidence>
<organism evidence="2 3">
    <name type="scientific">Auraticoccus monumenti</name>
    <dbReference type="NCBI Taxonomy" id="675864"/>
    <lineage>
        <taxon>Bacteria</taxon>
        <taxon>Bacillati</taxon>
        <taxon>Actinomycetota</taxon>
        <taxon>Actinomycetes</taxon>
        <taxon>Propionibacteriales</taxon>
        <taxon>Propionibacteriaceae</taxon>
        <taxon>Auraticoccus</taxon>
    </lineage>
</organism>
<evidence type="ECO:0000256" key="1">
    <source>
        <dbReference type="SAM" id="MobiDB-lite"/>
    </source>
</evidence>
<gene>
    <name evidence="2" type="ORF">SAMN04489747_0616</name>
</gene>
<sequence>MGRRRDWVVHETMFVLSRSAKGRMDLADGESLRAAAMSAEPPSDQTSRTGGPTRPPGMSQQTAATLRVHPISPDLLADVRRRGLDHFGSVPEPFTSRGGDQLRCCLRHSDPDEDLWVISHAPLTARRPWREVGPVFVHPDRCDGYDPGRGLPDFLARKPRVLRSYTADQRMHYPGIRLTGAGDDLGEVLQTLLADPEVAEVHVRNVEAQCFITRVTSS</sequence>
<evidence type="ECO:0008006" key="4">
    <source>
        <dbReference type="Google" id="ProtNLM"/>
    </source>
</evidence>
<proteinExistence type="predicted"/>
<reference evidence="2 3" key="1">
    <citation type="submission" date="2016-10" db="EMBL/GenBank/DDBJ databases">
        <authorList>
            <person name="de Groot N.N."/>
        </authorList>
    </citation>
    <scope>NUCLEOTIDE SEQUENCE [LARGE SCALE GENOMIC DNA]</scope>
    <source>
        <strain evidence="2 3">MON 2.2</strain>
    </source>
</reference>
<dbReference type="EMBL" id="LT629688">
    <property type="protein sequence ID" value="SDD28351.1"/>
    <property type="molecule type" value="Genomic_DNA"/>
</dbReference>